<feature type="domain" description="ABC transporter" evidence="8">
    <location>
        <begin position="34"/>
        <end position="271"/>
    </location>
</feature>
<dbReference type="InterPro" id="IPR000644">
    <property type="entry name" value="CBS_dom"/>
</dbReference>
<accession>A0A1G7KHN5</accession>
<feature type="compositionally biased region" description="Gly residues" evidence="7">
    <location>
        <begin position="15"/>
        <end position="30"/>
    </location>
</feature>
<dbReference type="SMART" id="SM00382">
    <property type="entry name" value="AAA"/>
    <property type="match status" value="1"/>
</dbReference>
<dbReference type="EC" id="7.6.2.9" evidence="6"/>
<dbReference type="FunFam" id="3.40.50.300:FF:000425">
    <property type="entry name" value="Probable ABC transporter, ATP-binding subunit"/>
    <property type="match status" value="1"/>
</dbReference>
<dbReference type="EMBL" id="FNAX01000007">
    <property type="protein sequence ID" value="SDF36601.1"/>
    <property type="molecule type" value="Genomic_DNA"/>
</dbReference>
<protein>
    <recommendedName>
        <fullName evidence="6">ABC-type quaternary amine transporter</fullName>
        <ecNumber evidence="6">7.6.2.9</ecNumber>
    </recommendedName>
</protein>
<feature type="region of interest" description="Disordered" evidence="7">
    <location>
        <begin position="414"/>
        <end position="436"/>
    </location>
</feature>
<evidence type="ECO:0000256" key="1">
    <source>
        <dbReference type="ARBA" id="ARBA00005417"/>
    </source>
</evidence>
<feature type="region of interest" description="Disordered" evidence="7">
    <location>
        <begin position="1"/>
        <end position="31"/>
    </location>
</feature>
<dbReference type="InterPro" id="IPR003593">
    <property type="entry name" value="AAA+_ATPase"/>
</dbReference>
<dbReference type="Pfam" id="PF00571">
    <property type="entry name" value="CBS"/>
    <property type="match status" value="1"/>
</dbReference>
<dbReference type="CDD" id="cd03295">
    <property type="entry name" value="ABC_OpuCA_Osmoprotection"/>
    <property type="match status" value="1"/>
</dbReference>
<dbReference type="InterPro" id="IPR027417">
    <property type="entry name" value="P-loop_NTPase"/>
</dbReference>
<reference evidence="9 10" key="1">
    <citation type="submission" date="2016-10" db="EMBL/GenBank/DDBJ databases">
        <authorList>
            <person name="de Groot N.N."/>
        </authorList>
    </citation>
    <scope>NUCLEOTIDE SEQUENCE [LARGE SCALE GENOMIC DNA]</scope>
    <source>
        <strain evidence="9 10">CGMCC 4.1859</strain>
    </source>
</reference>
<evidence type="ECO:0000313" key="10">
    <source>
        <dbReference type="Proteomes" id="UP000198614"/>
    </source>
</evidence>
<dbReference type="SUPFAM" id="SSF52540">
    <property type="entry name" value="P-loop containing nucleoside triphosphate hydrolases"/>
    <property type="match status" value="1"/>
</dbReference>
<dbReference type="SUPFAM" id="SSF54631">
    <property type="entry name" value="CBS-domain pair"/>
    <property type="match status" value="1"/>
</dbReference>
<evidence type="ECO:0000256" key="3">
    <source>
        <dbReference type="ARBA" id="ARBA00022737"/>
    </source>
</evidence>
<dbReference type="InterPro" id="IPR046342">
    <property type="entry name" value="CBS_dom_sf"/>
</dbReference>
<dbReference type="InterPro" id="IPR005892">
    <property type="entry name" value="Gly-betaine_transp_ATP-bd"/>
</dbReference>
<name>A0A1G7KHN5_9ACTN</name>
<dbReference type="AlphaFoldDB" id="A0A1G7KHN5"/>
<sequence>MPESGGEERAVTGPSGAGGATGSSGTGGTTGATIELESLTKLYPGNPQPAVENVSMEIKAGETVVFVGPSGCGKSTTLKMINRLIEPSGGRIRINGEDVTDIDPVRLRRKVGYAIQSSGLFPHMTVAQNIALVPKMIGWSKARIRARVEEMLDLVGLDAGEFHGRYPRQLSGGQQQRVGVARALAADPPVLLMDEPFGAVDPITRDHLQDELIRLQRELHKTIVFVTHDFDEAIKLGDRIAVLRERSHIAQFDTPEAILTNPADDFVSGFVGAGAALKRLNLTRVRDVAITDYPTVTVEDPLQHIFDRLRESGTNEILLLDRRGRPYKWLRRGDLMRAKGSLARAGTLVHDTVTRDATLRDALEAVLTDNAGRVAVTGRRGGYEGVVDMETLMNSVQELLEADRLDALEHRHDLEESRAPLTHTEQEGFGEVGGRA</sequence>
<dbReference type="GO" id="GO:0031460">
    <property type="term" value="P:glycine betaine transport"/>
    <property type="evidence" value="ECO:0007669"/>
    <property type="project" value="InterPro"/>
</dbReference>
<dbReference type="GO" id="GO:0015418">
    <property type="term" value="F:ABC-type quaternary ammonium compound transporting activity"/>
    <property type="evidence" value="ECO:0007669"/>
    <property type="project" value="UniProtKB-EC"/>
</dbReference>
<organism evidence="9 10">
    <name type="scientific">Streptomyces griseoaurantiacus</name>
    <dbReference type="NCBI Taxonomy" id="68213"/>
    <lineage>
        <taxon>Bacteria</taxon>
        <taxon>Bacillati</taxon>
        <taxon>Actinomycetota</taxon>
        <taxon>Actinomycetes</taxon>
        <taxon>Kitasatosporales</taxon>
        <taxon>Streptomycetaceae</taxon>
        <taxon>Streptomyces</taxon>
        <taxon>Streptomyces aurantiacus group</taxon>
    </lineage>
</organism>
<gene>
    <name evidence="9" type="ORF">SAMN05216260_107319</name>
</gene>
<comment type="similarity">
    <text evidence="1">Belongs to the ABC transporter superfamily.</text>
</comment>
<keyword evidence="4" id="KW-0547">Nucleotide-binding</keyword>
<dbReference type="GO" id="GO:0005524">
    <property type="term" value="F:ATP binding"/>
    <property type="evidence" value="ECO:0007669"/>
    <property type="project" value="UniProtKB-KW"/>
</dbReference>
<evidence type="ECO:0000256" key="5">
    <source>
        <dbReference type="ARBA" id="ARBA00022840"/>
    </source>
</evidence>
<keyword evidence="2" id="KW-0813">Transport</keyword>
<dbReference type="GO" id="GO:0016020">
    <property type="term" value="C:membrane"/>
    <property type="evidence" value="ECO:0007669"/>
    <property type="project" value="InterPro"/>
</dbReference>
<dbReference type="GO" id="GO:0016887">
    <property type="term" value="F:ATP hydrolysis activity"/>
    <property type="evidence" value="ECO:0007669"/>
    <property type="project" value="InterPro"/>
</dbReference>
<proteinExistence type="inferred from homology"/>
<dbReference type="NCBIfam" id="TIGR01186">
    <property type="entry name" value="proV"/>
    <property type="match status" value="1"/>
</dbReference>
<dbReference type="InterPro" id="IPR017871">
    <property type="entry name" value="ABC_transporter-like_CS"/>
</dbReference>
<evidence type="ECO:0000256" key="4">
    <source>
        <dbReference type="ARBA" id="ARBA00022741"/>
    </source>
</evidence>
<keyword evidence="5 9" id="KW-0067">ATP-binding</keyword>
<evidence type="ECO:0000256" key="6">
    <source>
        <dbReference type="ARBA" id="ARBA00066388"/>
    </source>
</evidence>
<dbReference type="Proteomes" id="UP000198614">
    <property type="component" value="Unassembled WGS sequence"/>
</dbReference>
<evidence type="ECO:0000259" key="8">
    <source>
        <dbReference type="PROSITE" id="PS50893"/>
    </source>
</evidence>
<feature type="compositionally biased region" description="Basic and acidic residues" evidence="7">
    <location>
        <begin position="1"/>
        <end position="10"/>
    </location>
</feature>
<dbReference type="Pfam" id="PF00005">
    <property type="entry name" value="ABC_tran"/>
    <property type="match status" value="1"/>
</dbReference>
<evidence type="ECO:0000256" key="2">
    <source>
        <dbReference type="ARBA" id="ARBA00022448"/>
    </source>
</evidence>
<evidence type="ECO:0000313" key="9">
    <source>
        <dbReference type="EMBL" id="SDF36601.1"/>
    </source>
</evidence>
<dbReference type="Gene3D" id="3.10.580.10">
    <property type="entry name" value="CBS-domain"/>
    <property type="match status" value="1"/>
</dbReference>
<dbReference type="CDD" id="cd02205">
    <property type="entry name" value="CBS_pair_SF"/>
    <property type="match status" value="1"/>
</dbReference>
<evidence type="ECO:0000256" key="7">
    <source>
        <dbReference type="SAM" id="MobiDB-lite"/>
    </source>
</evidence>
<dbReference type="InterPro" id="IPR003439">
    <property type="entry name" value="ABC_transporter-like_ATP-bd"/>
</dbReference>
<dbReference type="PANTHER" id="PTHR43117">
    <property type="entry name" value="OSMOPROTECTANT IMPORT ATP-BINDING PROTEIN OSMV"/>
    <property type="match status" value="1"/>
</dbReference>
<dbReference type="PROSITE" id="PS50893">
    <property type="entry name" value="ABC_TRANSPORTER_2"/>
    <property type="match status" value="1"/>
</dbReference>
<dbReference type="Gene3D" id="3.40.50.300">
    <property type="entry name" value="P-loop containing nucleotide triphosphate hydrolases"/>
    <property type="match status" value="1"/>
</dbReference>
<dbReference type="PANTHER" id="PTHR43117:SF4">
    <property type="entry name" value="OSMOPROTECTANT IMPORT ATP-BINDING PROTEIN OSMV"/>
    <property type="match status" value="1"/>
</dbReference>
<keyword evidence="3" id="KW-0677">Repeat</keyword>
<dbReference type="PROSITE" id="PS00211">
    <property type="entry name" value="ABC_TRANSPORTER_1"/>
    <property type="match status" value="1"/>
</dbReference>